<reference evidence="1" key="1">
    <citation type="journal article" date="2012" name="Nature">
        <title>The tomato genome sequence provides insights into fleshy fruit evolution.</title>
        <authorList>
            <consortium name="Tomato Genome Consortium"/>
        </authorList>
    </citation>
    <scope>NUCLEOTIDE SEQUENCE [LARGE SCALE GENOMIC DNA]</scope>
    <source>
        <strain evidence="1">cv. Heinz 1706</strain>
    </source>
</reference>
<evidence type="ECO:0000313" key="1">
    <source>
        <dbReference type="EnsemblPlants" id="Solyc05g015600.1.1.1"/>
    </source>
</evidence>
<organism evidence="1">
    <name type="scientific">Solanum lycopersicum</name>
    <name type="common">Tomato</name>
    <name type="synonym">Lycopersicon esculentum</name>
    <dbReference type="NCBI Taxonomy" id="4081"/>
    <lineage>
        <taxon>Eukaryota</taxon>
        <taxon>Viridiplantae</taxon>
        <taxon>Streptophyta</taxon>
        <taxon>Embryophyta</taxon>
        <taxon>Tracheophyta</taxon>
        <taxon>Spermatophyta</taxon>
        <taxon>Magnoliopsida</taxon>
        <taxon>eudicotyledons</taxon>
        <taxon>Gunneridae</taxon>
        <taxon>Pentapetalae</taxon>
        <taxon>asterids</taxon>
        <taxon>lamiids</taxon>
        <taxon>Solanales</taxon>
        <taxon>Solanaceae</taxon>
        <taxon>Solanoideae</taxon>
        <taxon>Solaneae</taxon>
        <taxon>Solanum</taxon>
        <taxon>Solanum subgen. Lycopersicon</taxon>
    </lineage>
</organism>
<proteinExistence type="predicted"/>
<dbReference type="AlphaFoldDB" id="A0A3Q7HA86"/>
<dbReference type="EnsemblPlants" id="Solyc05g015600.1.1">
    <property type="protein sequence ID" value="Solyc05g015600.1.1.1"/>
    <property type="gene ID" value="Solyc05g015600.1"/>
</dbReference>
<dbReference type="Gramene" id="Solyc05g015600.1.1">
    <property type="protein sequence ID" value="Solyc05g015600.1.1.1"/>
    <property type="gene ID" value="Solyc05g015600.1"/>
</dbReference>
<keyword evidence="2" id="KW-1185">Reference proteome</keyword>
<name>A0A3Q7HA86_SOLLC</name>
<dbReference type="Proteomes" id="UP000004994">
    <property type="component" value="Chromosome 5"/>
</dbReference>
<dbReference type="InParanoid" id="A0A3Q7HA86"/>
<sequence length="55" mass="6597">MLNFTFKSSLMLYLLQEGSKKILLDKKVFKMFSKMEKLNWKAISYHGTYIFNLDL</sequence>
<evidence type="ECO:0000313" key="2">
    <source>
        <dbReference type="Proteomes" id="UP000004994"/>
    </source>
</evidence>
<accession>A0A3Q7HA86</accession>
<reference evidence="1" key="2">
    <citation type="submission" date="2019-01" db="UniProtKB">
        <authorList>
            <consortium name="EnsemblPlants"/>
        </authorList>
    </citation>
    <scope>IDENTIFICATION</scope>
    <source>
        <strain evidence="1">cv. Heinz 1706</strain>
    </source>
</reference>
<protein>
    <submittedName>
        <fullName evidence="1">Uncharacterized protein</fullName>
    </submittedName>
</protein>
<dbReference type="PaxDb" id="4081-Solyc05g015600.1.1"/>